<evidence type="ECO:0000256" key="4">
    <source>
        <dbReference type="ARBA" id="ARBA00022989"/>
    </source>
</evidence>
<comment type="caution">
    <text evidence="9">The sequence shown here is derived from an EMBL/GenBank/DDBJ whole genome shotgun (WGS) entry which is preliminary data.</text>
</comment>
<dbReference type="GO" id="GO:0030641">
    <property type="term" value="P:regulation of cellular pH"/>
    <property type="evidence" value="ECO:0007669"/>
    <property type="project" value="TreeGrafter"/>
</dbReference>
<dbReference type="AlphaFoldDB" id="A0AAW0TVI9"/>
<feature type="chain" id="PRO_5043945714" description="V-type proton ATPase subunit S1/VOA1 transmembrane domain-containing protein" evidence="7">
    <location>
        <begin position="20"/>
        <end position="427"/>
    </location>
</feature>
<evidence type="ECO:0000313" key="9">
    <source>
        <dbReference type="EMBL" id="KAK8391789.1"/>
    </source>
</evidence>
<evidence type="ECO:0000256" key="1">
    <source>
        <dbReference type="ARBA" id="ARBA00004167"/>
    </source>
</evidence>
<feature type="signal peptide" evidence="7">
    <location>
        <begin position="1"/>
        <end position="19"/>
    </location>
</feature>
<name>A0AAW0TVI9_SCYPA</name>
<sequence length="427" mass="47299">MATGSVILLLCSLFSGILAKDRVPVLIWNNSPVRDNFPAVPALQTIDYGTFQSKYLAEFDPKNIILFIQDALSMEDLSSHPSEFQAMNKWMTESHSLYLPNVEEPGHLTHDLASHGYNVVSLEPGVPAAGLDLKQQDNNLVVVKLPSTLTNPSRSRALQKAVEVMQNVISKIGAKREFTFIFTGLKPSVDISNKYDGRVRVRRAAGGLPQEQGFHSQSCVKMYFKQNFTLNIYNNTGGGKTSIVFDDHSSTDTGHCDGPEISPIRQASLNMKFINGVDPFTRIIFTFNFKFERSSWELTNVDVLLDNSKTSNTLELVTPDISGIPVGMSYSCALPIYFASNDSTTSKMDVIMEGVQMEAFFDSNNNSTFGPAWDCVGFFTVPIWAGLLTTLLLLLIPCIGLYMLSDIKTMDRFDDPKGQPIMVPNTD</sequence>
<keyword evidence="4 6" id="KW-1133">Transmembrane helix</keyword>
<dbReference type="InterPro" id="IPR008388">
    <property type="entry name" value="Ac45_acc_su"/>
</dbReference>
<keyword evidence="3 6" id="KW-0812">Transmembrane</keyword>
<proteinExistence type="inferred from homology"/>
<evidence type="ECO:0000256" key="2">
    <source>
        <dbReference type="ARBA" id="ARBA00009037"/>
    </source>
</evidence>
<reference evidence="9 10" key="1">
    <citation type="submission" date="2023-03" db="EMBL/GenBank/DDBJ databases">
        <title>High-quality genome of Scylla paramamosain provides insights in environmental adaptation.</title>
        <authorList>
            <person name="Zhang L."/>
        </authorList>
    </citation>
    <scope>NUCLEOTIDE SEQUENCE [LARGE SCALE GENOMIC DNA]</scope>
    <source>
        <strain evidence="9">LZ_2023a</strain>
        <tissue evidence="9">Muscle</tissue>
    </source>
</reference>
<dbReference type="Proteomes" id="UP001487740">
    <property type="component" value="Unassembled WGS sequence"/>
</dbReference>
<dbReference type="GO" id="GO:0001671">
    <property type="term" value="F:ATPase activator activity"/>
    <property type="evidence" value="ECO:0007669"/>
    <property type="project" value="TreeGrafter"/>
</dbReference>
<dbReference type="Pfam" id="PF20520">
    <property type="entry name" value="Ac45-VOA1_TM"/>
    <property type="match status" value="1"/>
</dbReference>
<comment type="similarity">
    <text evidence="2">Belongs to the vacuolar ATPase subunit S1 family.</text>
</comment>
<keyword evidence="7" id="KW-0732">Signal</keyword>
<feature type="domain" description="V-type proton ATPase subunit S1/VOA1 transmembrane" evidence="8">
    <location>
        <begin position="377"/>
        <end position="415"/>
    </location>
</feature>
<evidence type="ECO:0000256" key="6">
    <source>
        <dbReference type="SAM" id="Phobius"/>
    </source>
</evidence>
<feature type="transmembrane region" description="Helical" evidence="6">
    <location>
        <begin position="383"/>
        <end position="404"/>
    </location>
</feature>
<dbReference type="Gene3D" id="2.40.160.110">
    <property type="match status" value="1"/>
</dbReference>
<evidence type="ECO:0000313" key="10">
    <source>
        <dbReference type="Proteomes" id="UP001487740"/>
    </source>
</evidence>
<dbReference type="PANTHER" id="PTHR12471">
    <property type="entry name" value="VACUOLAR ATP SYNTHASE SUBUNIT S1"/>
    <property type="match status" value="1"/>
</dbReference>
<keyword evidence="5 6" id="KW-0472">Membrane</keyword>
<evidence type="ECO:0000256" key="3">
    <source>
        <dbReference type="ARBA" id="ARBA00022692"/>
    </source>
</evidence>
<dbReference type="InterPro" id="IPR046756">
    <property type="entry name" value="VAS1/VOA1_TM"/>
</dbReference>
<evidence type="ECO:0000259" key="8">
    <source>
        <dbReference type="Pfam" id="PF20520"/>
    </source>
</evidence>
<dbReference type="EMBL" id="JARAKH010000023">
    <property type="protein sequence ID" value="KAK8391789.1"/>
    <property type="molecule type" value="Genomic_DNA"/>
</dbReference>
<evidence type="ECO:0000256" key="7">
    <source>
        <dbReference type="SAM" id="SignalP"/>
    </source>
</evidence>
<dbReference type="GO" id="GO:0033176">
    <property type="term" value="C:proton-transporting V-type ATPase complex"/>
    <property type="evidence" value="ECO:0007669"/>
    <property type="project" value="TreeGrafter"/>
</dbReference>
<dbReference type="PANTHER" id="PTHR12471:SF7">
    <property type="entry name" value="V-TYPE PROTON ATPASE SUBUNIT S1"/>
    <property type="match status" value="1"/>
</dbReference>
<organism evidence="9 10">
    <name type="scientific">Scylla paramamosain</name>
    <name type="common">Mud crab</name>
    <dbReference type="NCBI Taxonomy" id="85552"/>
    <lineage>
        <taxon>Eukaryota</taxon>
        <taxon>Metazoa</taxon>
        <taxon>Ecdysozoa</taxon>
        <taxon>Arthropoda</taxon>
        <taxon>Crustacea</taxon>
        <taxon>Multicrustacea</taxon>
        <taxon>Malacostraca</taxon>
        <taxon>Eumalacostraca</taxon>
        <taxon>Eucarida</taxon>
        <taxon>Decapoda</taxon>
        <taxon>Pleocyemata</taxon>
        <taxon>Brachyura</taxon>
        <taxon>Eubrachyura</taxon>
        <taxon>Portunoidea</taxon>
        <taxon>Portunidae</taxon>
        <taxon>Portuninae</taxon>
        <taxon>Scylla</taxon>
    </lineage>
</organism>
<evidence type="ECO:0000256" key="5">
    <source>
        <dbReference type="ARBA" id="ARBA00023136"/>
    </source>
</evidence>
<keyword evidence="10" id="KW-1185">Reference proteome</keyword>
<gene>
    <name evidence="9" type="ORF">O3P69_017432</name>
</gene>
<comment type="subcellular location">
    <subcellularLocation>
        <location evidence="1">Membrane</location>
        <topology evidence="1">Single-pass membrane protein</topology>
    </subcellularLocation>
</comment>
<accession>A0AAW0TVI9</accession>
<protein>
    <recommendedName>
        <fullName evidence="8">V-type proton ATPase subunit S1/VOA1 transmembrane domain-containing protein</fullName>
    </recommendedName>
</protein>